<dbReference type="Gene3D" id="1.10.10.10">
    <property type="entry name" value="Winged helix-like DNA-binding domain superfamily/Winged helix DNA-binding domain"/>
    <property type="match status" value="1"/>
</dbReference>
<keyword evidence="3" id="KW-0731">Sigma factor</keyword>
<protein>
    <submittedName>
        <fullName evidence="7">RNA polymerase sigma-70 factor (ECF subfamily)</fullName>
    </submittedName>
</protein>
<comment type="similarity">
    <text evidence="1">Belongs to the sigma-70 factor family. ECF subfamily.</text>
</comment>
<dbReference type="InterPro" id="IPR036388">
    <property type="entry name" value="WH-like_DNA-bd_sf"/>
</dbReference>
<name>A0A7W7C7C1_9PSEU</name>
<dbReference type="NCBIfam" id="TIGR02937">
    <property type="entry name" value="sigma70-ECF"/>
    <property type="match status" value="1"/>
</dbReference>
<dbReference type="PANTHER" id="PTHR43133">
    <property type="entry name" value="RNA POLYMERASE ECF-TYPE SIGMA FACTO"/>
    <property type="match status" value="1"/>
</dbReference>
<dbReference type="AlphaFoldDB" id="A0A7W7C7C1"/>
<dbReference type="InterPro" id="IPR013324">
    <property type="entry name" value="RNA_pol_sigma_r3/r4-like"/>
</dbReference>
<comment type="caution">
    <text evidence="7">The sequence shown here is derived from an EMBL/GenBank/DDBJ whole genome shotgun (WGS) entry which is preliminary data.</text>
</comment>
<dbReference type="SUPFAM" id="SSF88946">
    <property type="entry name" value="Sigma2 domain of RNA polymerase sigma factors"/>
    <property type="match status" value="1"/>
</dbReference>
<dbReference type="Gene3D" id="1.10.1740.10">
    <property type="match status" value="1"/>
</dbReference>
<gene>
    <name evidence="7" type="ORF">HNR67_000701</name>
</gene>
<dbReference type="GO" id="GO:0006352">
    <property type="term" value="P:DNA-templated transcription initiation"/>
    <property type="evidence" value="ECO:0007669"/>
    <property type="project" value="InterPro"/>
</dbReference>
<dbReference type="EMBL" id="JACHMH010000001">
    <property type="protein sequence ID" value="MBB4674583.1"/>
    <property type="molecule type" value="Genomic_DNA"/>
</dbReference>
<dbReference type="PANTHER" id="PTHR43133:SF25">
    <property type="entry name" value="RNA POLYMERASE SIGMA FACTOR RFAY-RELATED"/>
    <property type="match status" value="1"/>
</dbReference>
<evidence type="ECO:0000256" key="2">
    <source>
        <dbReference type="ARBA" id="ARBA00023015"/>
    </source>
</evidence>
<dbReference type="RefSeq" id="WP_185000685.1">
    <property type="nucleotide sequence ID" value="NZ_BAAAUI010000003.1"/>
</dbReference>
<dbReference type="InterPro" id="IPR007627">
    <property type="entry name" value="RNA_pol_sigma70_r2"/>
</dbReference>
<evidence type="ECO:0000256" key="4">
    <source>
        <dbReference type="ARBA" id="ARBA00023163"/>
    </source>
</evidence>
<feature type="domain" description="RNA polymerase sigma-70 region 2" evidence="5">
    <location>
        <begin position="20"/>
        <end position="80"/>
    </location>
</feature>
<dbReference type="GO" id="GO:0003677">
    <property type="term" value="F:DNA binding"/>
    <property type="evidence" value="ECO:0007669"/>
    <property type="project" value="InterPro"/>
</dbReference>
<dbReference type="Pfam" id="PF08281">
    <property type="entry name" value="Sigma70_r4_2"/>
    <property type="match status" value="1"/>
</dbReference>
<evidence type="ECO:0000259" key="5">
    <source>
        <dbReference type="Pfam" id="PF04542"/>
    </source>
</evidence>
<accession>A0A7W7C7C1</accession>
<dbReference type="InterPro" id="IPR013249">
    <property type="entry name" value="RNA_pol_sigma70_r4_t2"/>
</dbReference>
<keyword evidence="8" id="KW-1185">Reference proteome</keyword>
<organism evidence="7 8">
    <name type="scientific">Crossiella cryophila</name>
    <dbReference type="NCBI Taxonomy" id="43355"/>
    <lineage>
        <taxon>Bacteria</taxon>
        <taxon>Bacillati</taxon>
        <taxon>Actinomycetota</taxon>
        <taxon>Actinomycetes</taxon>
        <taxon>Pseudonocardiales</taxon>
        <taxon>Pseudonocardiaceae</taxon>
        <taxon>Crossiella</taxon>
    </lineage>
</organism>
<feature type="domain" description="RNA polymerase sigma factor 70 region 4 type 2" evidence="6">
    <location>
        <begin position="112"/>
        <end position="162"/>
    </location>
</feature>
<evidence type="ECO:0000313" key="8">
    <source>
        <dbReference type="Proteomes" id="UP000533598"/>
    </source>
</evidence>
<dbReference type="InterPro" id="IPR039425">
    <property type="entry name" value="RNA_pol_sigma-70-like"/>
</dbReference>
<dbReference type="Pfam" id="PF04542">
    <property type="entry name" value="Sigma70_r2"/>
    <property type="match status" value="1"/>
</dbReference>
<dbReference type="SUPFAM" id="SSF88659">
    <property type="entry name" value="Sigma3 and sigma4 domains of RNA polymerase sigma factors"/>
    <property type="match status" value="1"/>
</dbReference>
<dbReference type="InterPro" id="IPR014284">
    <property type="entry name" value="RNA_pol_sigma-70_dom"/>
</dbReference>
<dbReference type="Proteomes" id="UP000533598">
    <property type="component" value="Unassembled WGS sequence"/>
</dbReference>
<sequence length="163" mass="18815">MREKRSRPAGSAVDWQECLRLRPALLRLAGARCPAGAEPEDLVHEALTQAAELGRVPPDRLAAFLALVVRRLCAEEHRRQHEDAELFDHPRLRPGTPEDPTERVNDRLEGRWFRQRLREFSTRDRNLLLLFADGLPHTEIARELRTTVGATQSALHRIRERLR</sequence>
<evidence type="ECO:0000256" key="1">
    <source>
        <dbReference type="ARBA" id="ARBA00010641"/>
    </source>
</evidence>
<keyword evidence="4" id="KW-0804">Transcription</keyword>
<dbReference type="GO" id="GO:0016987">
    <property type="term" value="F:sigma factor activity"/>
    <property type="evidence" value="ECO:0007669"/>
    <property type="project" value="UniProtKB-KW"/>
</dbReference>
<proteinExistence type="inferred from homology"/>
<evidence type="ECO:0000313" key="7">
    <source>
        <dbReference type="EMBL" id="MBB4674583.1"/>
    </source>
</evidence>
<reference evidence="7 8" key="1">
    <citation type="submission" date="2020-08" db="EMBL/GenBank/DDBJ databases">
        <title>Sequencing the genomes of 1000 actinobacteria strains.</title>
        <authorList>
            <person name="Klenk H.-P."/>
        </authorList>
    </citation>
    <scope>NUCLEOTIDE SEQUENCE [LARGE SCALE GENOMIC DNA]</scope>
    <source>
        <strain evidence="7 8">DSM 44230</strain>
    </source>
</reference>
<evidence type="ECO:0000256" key="3">
    <source>
        <dbReference type="ARBA" id="ARBA00023082"/>
    </source>
</evidence>
<evidence type="ECO:0000259" key="6">
    <source>
        <dbReference type="Pfam" id="PF08281"/>
    </source>
</evidence>
<dbReference type="InterPro" id="IPR013325">
    <property type="entry name" value="RNA_pol_sigma_r2"/>
</dbReference>
<keyword evidence="2" id="KW-0805">Transcription regulation</keyword>